<gene>
    <name evidence="1" type="ORF">DR999_PMT23257</name>
</gene>
<dbReference type="EMBL" id="QXTE01010979">
    <property type="protein sequence ID" value="TFJ95256.1"/>
    <property type="molecule type" value="Genomic_DNA"/>
</dbReference>
<evidence type="ECO:0000313" key="1">
    <source>
        <dbReference type="EMBL" id="TFJ95256.1"/>
    </source>
</evidence>
<reference evidence="1 2" key="2">
    <citation type="submission" date="2019-04" db="EMBL/GenBank/DDBJ databases">
        <title>The genome sequence of big-headed turtle.</title>
        <authorList>
            <person name="Gong S."/>
        </authorList>
    </citation>
    <scope>NUCLEOTIDE SEQUENCE [LARGE SCALE GENOMIC DNA]</scope>
    <source>
        <strain evidence="1">DO16091913</strain>
        <tissue evidence="1">Muscle</tissue>
    </source>
</reference>
<keyword evidence="2" id="KW-1185">Reference proteome</keyword>
<sequence length="146" mass="16697">MELCSEQAPPRIKHNPCVLIPRQKGHSCRASSSAVLCAGHLVPMRISTQTGSQTHPHLRTARQINLTSQNNSQVFKISSILQKTREQERKHQERTHTCHHFYQQSQHPGVREAIHSRLVQRHLSTQLYHPLRHSHTSQLPSLACAF</sequence>
<accession>A0A4D9DCF8</accession>
<organism evidence="1 2">
    <name type="scientific">Platysternon megacephalum</name>
    <name type="common">big-headed turtle</name>
    <dbReference type="NCBI Taxonomy" id="55544"/>
    <lineage>
        <taxon>Eukaryota</taxon>
        <taxon>Metazoa</taxon>
        <taxon>Chordata</taxon>
        <taxon>Craniata</taxon>
        <taxon>Vertebrata</taxon>
        <taxon>Euteleostomi</taxon>
        <taxon>Archelosauria</taxon>
        <taxon>Testudinata</taxon>
        <taxon>Testudines</taxon>
        <taxon>Cryptodira</taxon>
        <taxon>Durocryptodira</taxon>
        <taxon>Testudinoidea</taxon>
        <taxon>Platysternidae</taxon>
        <taxon>Platysternon</taxon>
    </lineage>
</organism>
<proteinExistence type="predicted"/>
<protein>
    <submittedName>
        <fullName evidence="1">Uncharacterized protein</fullName>
    </submittedName>
</protein>
<evidence type="ECO:0000313" key="2">
    <source>
        <dbReference type="Proteomes" id="UP000297703"/>
    </source>
</evidence>
<reference evidence="1 2" key="1">
    <citation type="submission" date="2019-04" db="EMBL/GenBank/DDBJ databases">
        <title>Draft genome of the big-headed turtle Platysternon megacephalum.</title>
        <authorList>
            <person name="Gong S."/>
        </authorList>
    </citation>
    <scope>NUCLEOTIDE SEQUENCE [LARGE SCALE GENOMIC DNA]</scope>
    <source>
        <strain evidence="1">DO16091913</strain>
        <tissue evidence="1">Muscle</tissue>
    </source>
</reference>
<dbReference type="Proteomes" id="UP000297703">
    <property type="component" value="Unassembled WGS sequence"/>
</dbReference>
<dbReference type="AlphaFoldDB" id="A0A4D9DCF8"/>
<name>A0A4D9DCF8_9SAUR</name>
<comment type="caution">
    <text evidence="1">The sequence shown here is derived from an EMBL/GenBank/DDBJ whole genome shotgun (WGS) entry which is preliminary data.</text>
</comment>